<dbReference type="OrthoDB" id="3784at2759"/>
<dbReference type="PhylomeDB" id="B4JBV5"/>
<dbReference type="SUPFAM" id="SSF53448">
    <property type="entry name" value="Nucleotide-diphospho-sugar transferases"/>
    <property type="match status" value="1"/>
</dbReference>
<proteinExistence type="predicted"/>
<dbReference type="GO" id="GO:0045177">
    <property type="term" value="C:apical part of cell"/>
    <property type="evidence" value="ECO:0007669"/>
    <property type="project" value="EnsemblMetazoa"/>
</dbReference>
<name>B4JBV5_DROGR</name>
<dbReference type="PANTHER" id="PTHR10859">
    <property type="entry name" value="GLYCOSYL TRANSFERASE"/>
    <property type="match status" value="1"/>
</dbReference>
<dbReference type="InterPro" id="IPR029044">
    <property type="entry name" value="Nucleotide-diphossugar_trans"/>
</dbReference>
<evidence type="ECO:0000313" key="3">
    <source>
        <dbReference type="Proteomes" id="UP000001070"/>
    </source>
</evidence>
<dbReference type="GO" id="GO:0030833">
    <property type="term" value="P:regulation of actin filament polymerization"/>
    <property type="evidence" value="ECO:0007669"/>
    <property type="project" value="EnsemblMetazoa"/>
</dbReference>
<gene>
    <name evidence="2" type="primary">Dgri\GH10181</name>
    <name evidence="2" type="ORF">Dgri_GH10181</name>
</gene>
<dbReference type="GO" id="GO:0005789">
    <property type="term" value="C:endoplasmic reticulum membrane"/>
    <property type="evidence" value="ECO:0007669"/>
    <property type="project" value="TreeGrafter"/>
</dbReference>
<dbReference type="GO" id="GO:0042023">
    <property type="term" value="P:DNA endoreduplication"/>
    <property type="evidence" value="ECO:0007669"/>
    <property type="project" value="EnsemblMetazoa"/>
</dbReference>
<dbReference type="GO" id="GO:0008340">
    <property type="term" value="P:determination of adult lifespan"/>
    <property type="evidence" value="ECO:0007669"/>
    <property type="project" value="EnsemblMetazoa"/>
</dbReference>
<dbReference type="GO" id="GO:0030717">
    <property type="term" value="P:oocyte karyosome formation"/>
    <property type="evidence" value="ECO:0007669"/>
    <property type="project" value="EnsemblMetazoa"/>
</dbReference>
<dbReference type="Pfam" id="PF00535">
    <property type="entry name" value="Glycos_transf_2"/>
    <property type="match status" value="1"/>
</dbReference>
<dbReference type="eggNOG" id="KOG2977">
    <property type="taxonomic scope" value="Eukaryota"/>
</dbReference>
<dbReference type="InterPro" id="IPR001173">
    <property type="entry name" value="Glyco_trans_2-like"/>
</dbReference>
<dbReference type="Proteomes" id="UP000001070">
    <property type="component" value="Unassembled WGS sequence"/>
</dbReference>
<dbReference type="HOGENOM" id="CLU_1176501_0_0_1"/>
<dbReference type="GO" id="GO:0007435">
    <property type="term" value="P:salivary gland morphogenesis"/>
    <property type="evidence" value="ECO:0007669"/>
    <property type="project" value="EnsemblMetazoa"/>
</dbReference>
<dbReference type="InterPro" id="IPR011993">
    <property type="entry name" value="PH-like_dom_sf"/>
</dbReference>
<keyword evidence="3" id="KW-1185">Reference proteome</keyword>
<dbReference type="GO" id="GO:0007349">
    <property type="term" value="P:cellularization"/>
    <property type="evidence" value="ECO:0007669"/>
    <property type="project" value="EnsemblMetazoa"/>
</dbReference>
<dbReference type="GO" id="GO:0007301">
    <property type="term" value="P:female germline ring canal formation"/>
    <property type="evidence" value="ECO:0007669"/>
    <property type="project" value="EnsemblMetazoa"/>
</dbReference>
<dbReference type="EMBL" id="CH916368">
    <property type="protein sequence ID" value="EDW04058.1"/>
    <property type="molecule type" value="Genomic_DNA"/>
</dbReference>
<dbReference type="SUPFAM" id="SSF50729">
    <property type="entry name" value="PH domain-like"/>
    <property type="match status" value="1"/>
</dbReference>
<dbReference type="Gene3D" id="2.30.29.30">
    <property type="entry name" value="Pleckstrin-homology domain (PH domain)/Phosphotyrosine-binding domain (PTB)"/>
    <property type="match status" value="1"/>
</dbReference>
<dbReference type="GO" id="GO:0008258">
    <property type="term" value="P:head involution"/>
    <property type="evidence" value="ECO:0007669"/>
    <property type="project" value="EnsemblMetazoa"/>
</dbReference>
<evidence type="ECO:0000313" key="2">
    <source>
        <dbReference type="EMBL" id="EDW04058.1"/>
    </source>
</evidence>
<dbReference type="GO" id="GO:0035277">
    <property type="term" value="P:spiracle morphogenesis, open tracheal system"/>
    <property type="evidence" value="ECO:0007669"/>
    <property type="project" value="EnsemblMetazoa"/>
</dbReference>
<dbReference type="GO" id="GO:0005886">
    <property type="term" value="C:plasma membrane"/>
    <property type="evidence" value="ECO:0007669"/>
    <property type="project" value="EnsemblMetazoa"/>
</dbReference>
<dbReference type="GO" id="GO:0045172">
    <property type="term" value="C:germline ring canal"/>
    <property type="evidence" value="ECO:0007669"/>
    <property type="project" value="EnsemblMetazoa"/>
</dbReference>
<dbReference type="PANTHER" id="PTHR10859:SF91">
    <property type="entry name" value="DOLICHYL-PHOSPHATE BETA-GLUCOSYLTRANSFERASE"/>
    <property type="match status" value="1"/>
</dbReference>
<dbReference type="STRING" id="7222.B4JBV5"/>
<dbReference type="GO" id="GO:0030723">
    <property type="term" value="P:ovarian fusome organization"/>
    <property type="evidence" value="ECO:0007669"/>
    <property type="project" value="EnsemblMetazoa"/>
</dbReference>
<dbReference type="GO" id="GO:0006487">
    <property type="term" value="P:protein N-linked glycosylation"/>
    <property type="evidence" value="ECO:0007669"/>
    <property type="project" value="TreeGrafter"/>
</dbReference>
<dbReference type="AlphaFoldDB" id="B4JBV5"/>
<dbReference type="GO" id="GO:0007485">
    <property type="term" value="P:imaginal disc-derived male genitalia development"/>
    <property type="evidence" value="ECO:0007669"/>
    <property type="project" value="EnsemblMetazoa"/>
</dbReference>
<protein>
    <submittedName>
        <fullName evidence="2">GH10181</fullName>
    </submittedName>
</protein>
<organism evidence="3">
    <name type="scientific">Drosophila grimshawi</name>
    <name type="common">Hawaiian fruit fly</name>
    <name type="synonym">Idiomyia grimshawi</name>
    <dbReference type="NCBI Taxonomy" id="7222"/>
    <lineage>
        <taxon>Eukaryota</taxon>
        <taxon>Metazoa</taxon>
        <taxon>Ecdysozoa</taxon>
        <taxon>Arthropoda</taxon>
        <taxon>Hexapoda</taxon>
        <taxon>Insecta</taxon>
        <taxon>Pterygota</taxon>
        <taxon>Neoptera</taxon>
        <taxon>Endopterygota</taxon>
        <taxon>Diptera</taxon>
        <taxon>Brachycera</taxon>
        <taxon>Muscomorpha</taxon>
        <taxon>Ephydroidea</taxon>
        <taxon>Drosophilidae</taxon>
        <taxon>Drosophila</taxon>
        <taxon>Hawaiian Drosophila</taxon>
    </lineage>
</organism>
<feature type="domain" description="Glycosyltransferase 2-like" evidence="1">
    <location>
        <begin position="83"/>
        <end position="134"/>
    </location>
</feature>
<accession>B4JBV5</accession>
<dbReference type="GO" id="GO:0004713">
    <property type="term" value="F:protein tyrosine kinase activity"/>
    <property type="evidence" value="ECO:0007669"/>
    <property type="project" value="EnsemblMetazoa"/>
</dbReference>
<dbReference type="InParanoid" id="B4JBV5"/>
<dbReference type="GO" id="GO:0046960">
    <property type="term" value="P:sensitization"/>
    <property type="evidence" value="ECO:0007669"/>
    <property type="project" value="EnsemblMetazoa"/>
</dbReference>
<evidence type="ECO:0000259" key="1">
    <source>
        <dbReference type="Pfam" id="PF00535"/>
    </source>
</evidence>
<reference evidence="2 3" key="1">
    <citation type="journal article" date="2007" name="Nature">
        <title>Evolution of genes and genomes on the Drosophila phylogeny.</title>
        <authorList>
            <consortium name="Drosophila 12 Genomes Consortium"/>
            <person name="Clark A.G."/>
            <person name="Eisen M.B."/>
            <person name="Smith D.R."/>
            <person name="Bergman C.M."/>
            <person name="Oliver B."/>
            <person name="Markow T.A."/>
            <person name="Kaufman T.C."/>
            <person name="Kellis M."/>
            <person name="Gelbart W."/>
            <person name="Iyer V.N."/>
            <person name="Pollard D.A."/>
            <person name="Sackton T.B."/>
            <person name="Larracuente A.M."/>
            <person name="Singh N.D."/>
            <person name="Abad J.P."/>
            <person name="Abt D.N."/>
            <person name="Adryan B."/>
            <person name="Aguade M."/>
            <person name="Akashi H."/>
            <person name="Anderson W.W."/>
            <person name="Aquadro C.F."/>
            <person name="Ardell D.H."/>
            <person name="Arguello R."/>
            <person name="Artieri C.G."/>
            <person name="Barbash D.A."/>
            <person name="Barker D."/>
            <person name="Barsanti P."/>
            <person name="Batterham P."/>
            <person name="Batzoglou S."/>
            <person name="Begun D."/>
            <person name="Bhutkar A."/>
            <person name="Blanco E."/>
            <person name="Bosak S.A."/>
            <person name="Bradley R.K."/>
            <person name="Brand A.D."/>
            <person name="Brent M.R."/>
            <person name="Brooks A.N."/>
            <person name="Brown R.H."/>
            <person name="Butlin R.K."/>
            <person name="Caggese C."/>
            <person name="Calvi B.R."/>
            <person name="Bernardo de Carvalho A."/>
            <person name="Caspi A."/>
            <person name="Castrezana S."/>
            <person name="Celniker S.E."/>
            <person name="Chang J.L."/>
            <person name="Chapple C."/>
            <person name="Chatterji S."/>
            <person name="Chinwalla A."/>
            <person name="Civetta A."/>
            <person name="Clifton S.W."/>
            <person name="Comeron J.M."/>
            <person name="Costello J.C."/>
            <person name="Coyne J.A."/>
            <person name="Daub J."/>
            <person name="David R.G."/>
            <person name="Delcher A.L."/>
            <person name="Delehaunty K."/>
            <person name="Do C.B."/>
            <person name="Ebling H."/>
            <person name="Edwards K."/>
            <person name="Eickbush T."/>
            <person name="Evans J.D."/>
            <person name="Filipski A."/>
            <person name="Findeiss S."/>
            <person name="Freyhult E."/>
            <person name="Fulton L."/>
            <person name="Fulton R."/>
            <person name="Garcia A.C."/>
            <person name="Gardiner A."/>
            <person name="Garfield D.A."/>
            <person name="Garvin B.E."/>
            <person name="Gibson G."/>
            <person name="Gilbert D."/>
            <person name="Gnerre S."/>
            <person name="Godfrey J."/>
            <person name="Good R."/>
            <person name="Gotea V."/>
            <person name="Gravely B."/>
            <person name="Greenberg A.J."/>
            <person name="Griffiths-Jones S."/>
            <person name="Gross S."/>
            <person name="Guigo R."/>
            <person name="Gustafson E.A."/>
            <person name="Haerty W."/>
            <person name="Hahn M.W."/>
            <person name="Halligan D.L."/>
            <person name="Halpern A.L."/>
            <person name="Halter G.M."/>
            <person name="Han M.V."/>
            <person name="Heger A."/>
            <person name="Hillier L."/>
            <person name="Hinrichs A.S."/>
            <person name="Holmes I."/>
            <person name="Hoskins R.A."/>
            <person name="Hubisz M.J."/>
            <person name="Hultmark D."/>
            <person name="Huntley M.A."/>
            <person name="Jaffe D.B."/>
            <person name="Jagadeeshan S."/>
            <person name="Jeck W.R."/>
            <person name="Johnson J."/>
            <person name="Jones C.D."/>
            <person name="Jordan W.C."/>
            <person name="Karpen G.H."/>
            <person name="Kataoka E."/>
            <person name="Keightley P.D."/>
            <person name="Kheradpour P."/>
            <person name="Kirkness E.F."/>
            <person name="Koerich L.B."/>
            <person name="Kristiansen K."/>
            <person name="Kudrna D."/>
            <person name="Kulathinal R.J."/>
            <person name="Kumar S."/>
            <person name="Kwok R."/>
            <person name="Lander E."/>
            <person name="Langley C.H."/>
            <person name="Lapoint R."/>
            <person name="Lazzaro B.P."/>
            <person name="Lee S.J."/>
            <person name="Levesque L."/>
            <person name="Li R."/>
            <person name="Lin C.F."/>
            <person name="Lin M.F."/>
            <person name="Lindblad-Toh K."/>
            <person name="Llopart A."/>
            <person name="Long M."/>
            <person name="Low L."/>
            <person name="Lozovsky E."/>
            <person name="Lu J."/>
            <person name="Luo M."/>
            <person name="Machado C.A."/>
            <person name="Makalowski W."/>
            <person name="Marzo M."/>
            <person name="Matsuda M."/>
            <person name="Matzkin L."/>
            <person name="McAllister B."/>
            <person name="McBride C.S."/>
            <person name="McKernan B."/>
            <person name="McKernan K."/>
            <person name="Mendez-Lago M."/>
            <person name="Minx P."/>
            <person name="Mollenhauer M.U."/>
            <person name="Montooth K."/>
            <person name="Mount S.M."/>
            <person name="Mu X."/>
            <person name="Myers E."/>
            <person name="Negre B."/>
            <person name="Newfeld S."/>
            <person name="Nielsen R."/>
            <person name="Noor M.A."/>
            <person name="O'Grady P."/>
            <person name="Pachter L."/>
            <person name="Papaceit M."/>
            <person name="Parisi M.J."/>
            <person name="Parisi M."/>
            <person name="Parts L."/>
            <person name="Pedersen J.S."/>
            <person name="Pesole G."/>
            <person name="Phillippy A.M."/>
            <person name="Ponting C.P."/>
            <person name="Pop M."/>
            <person name="Porcelli D."/>
            <person name="Powell J.R."/>
            <person name="Prohaska S."/>
            <person name="Pruitt K."/>
            <person name="Puig M."/>
            <person name="Quesneville H."/>
            <person name="Ram K.R."/>
            <person name="Rand D."/>
            <person name="Rasmussen M.D."/>
            <person name="Reed L.K."/>
            <person name="Reenan R."/>
            <person name="Reily A."/>
            <person name="Remington K.A."/>
            <person name="Rieger T.T."/>
            <person name="Ritchie M.G."/>
            <person name="Robin C."/>
            <person name="Rogers Y.H."/>
            <person name="Rohde C."/>
            <person name="Rozas J."/>
            <person name="Rubenfield M.J."/>
            <person name="Ruiz A."/>
            <person name="Russo S."/>
            <person name="Salzberg S.L."/>
            <person name="Sanchez-Gracia A."/>
            <person name="Saranga D.J."/>
            <person name="Sato H."/>
            <person name="Schaeffer S.W."/>
            <person name="Schatz M.C."/>
            <person name="Schlenke T."/>
            <person name="Schwartz R."/>
            <person name="Segarra C."/>
            <person name="Singh R.S."/>
            <person name="Sirot L."/>
            <person name="Sirota M."/>
            <person name="Sisneros N.B."/>
            <person name="Smith C.D."/>
            <person name="Smith T.F."/>
            <person name="Spieth J."/>
            <person name="Stage D.E."/>
            <person name="Stark A."/>
            <person name="Stephan W."/>
            <person name="Strausberg R.L."/>
            <person name="Strempel S."/>
            <person name="Sturgill D."/>
            <person name="Sutton G."/>
            <person name="Sutton G.G."/>
            <person name="Tao W."/>
            <person name="Teichmann S."/>
            <person name="Tobari Y.N."/>
            <person name="Tomimura Y."/>
            <person name="Tsolas J.M."/>
            <person name="Valente V.L."/>
            <person name="Venter E."/>
            <person name="Venter J.C."/>
            <person name="Vicario S."/>
            <person name="Vieira F.G."/>
            <person name="Vilella A.J."/>
            <person name="Villasante A."/>
            <person name="Walenz B."/>
            <person name="Wang J."/>
            <person name="Wasserman M."/>
            <person name="Watts T."/>
            <person name="Wilson D."/>
            <person name="Wilson R.K."/>
            <person name="Wing R.A."/>
            <person name="Wolfner M.F."/>
            <person name="Wong A."/>
            <person name="Wong G.K."/>
            <person name="Wu C.I."/>
            <person name="Wu G."/>
            <person name="Yamamoto D."/>
            <person name="Yang H.P."/>
            <person name="Yang S.P."/>
            <person name="Yorke J.A."/>
            <person name="Yoshida K."/>
            <person name="Zdobnov E."/>
            <person name="Zhang P."/>
            <person name="Zhang Y."/>
            <person name="Zimin A.V."/>
            <person name="Baldwin J."/>
            <person name="Abdouelleil A."/>
            <person name="Abdulkadir J."/>
            <person name="Abebe A."/>
            <person name="Abera B."/>
            <person name="Abreu J."/>
            <person name="Acer S.C."/>
            <person name="Aftuck L."/>
            <person name="Alexander A."/>
            <person name="An P."/>
            <person name="Anderson E."/>
            <person name="Anderson S."/>
            <person name="Arachi H."/>
            <person name="Azer M."/>
            <person name="Bachantsang P."/>
            <person name="Barry A."/>
            <person name="Bayul T."/>
            <person name="Berlin A."/>
            <person name="Bessette D."/>
            <person name="Bloom T."/>
            <person name="Blye J."/>
            <person name="Boguslavskiy L."/>
            <person name="Bonnet C."/>
            <person name="Boukhgalter B."/>
            <person name="Bourzgui I."/>
            <person name="Brown A."/>
            <person name="Cahill P."/>
            <person name="Channer S."/>
            <person name="Cheshatsang Y."/>
            <person name="Chuda L."/>
            <person name="Citroen M."/>
            <person name="Collymore A."/>
            <person name="Cooke P."/>
            <person name="Costello M."/>
            <person name="D'Aco K."/>
            <person name="Daza R."/>
            <person name="De Haan G."/>
            <person name="DeGray S."/>
            <person name="DeMaso C."/>
            <person name="Dhargay N."/>
            <person name="Dooley K."/>
            <person name="Dooley E."/>
            <person name="Doricent M."/>
            <person name="Dorje P."/>
            <person name="Dorjee K."/>
            <person name="Dupes A."/>
            <person name="Elong R."/>
            <person name="Falk J."/>
            <person name="Farina A."/>
            <person name="Faro S."/>
            <person name="Ferguson D."/>
            <person name="Fisher S."/>
            <person name="Foley C.D."/>
            <person name="Franke A."/>
            <person name="Friedrich D."/>
            <person name="Gadbois L."/>
            <person name="Gearin G."/>
            <person name="Gearin C.R."/>
            <person name="Giannoukos G."/>
            <person name="Goode T."/>
            <person name="Graham J."/>
            <person name="Grandbois E."/>
            <person name="Grewal S."/>
            <person name="Gyaltsen K."/>
            <person name="Hafez N."/>
            <person name="Hagos B."/>
            <person name="Hall J."/>
            <person name="Henson C."/>
            <person name="Hollinger A."/>
            <person name="Honan T."/>
            <person name="Huard M.D."/>
            <person name="Hughes L."/>
            <person name="Hurhula B."/>
            <person name="Husby M.E."/>
            <person name="Kamat A."/>
            <person name="Kanga B."/>
            <person name="Kashin S."/>
            <person name="Khazanovich D."/>
            <person name="Kisner P."/>
            <person name="Lance K."/>
            <person name="Lara M."/>
            <person name="Lee W."/>
            <person name="Lennon N."/>
            <person name="Letendre F."/>
            <person name="LeVine R."/>
            <person name="Lipovsky A."/>
            <person name="Liu X."/>
            <person name="Liu J."/>
            <person name="Liu S."/>
            <person name="Lokyitsang T."/>
            <person name="Lokyitsang Y."/>
            <person name="Lubonja R."/>
            <person name="Lui A."/>
            <person name="MacDonald P."/>
            <person name="Magnisalis V."/>
            <person name="Maru K."/>
            <person name="Matthews C."/>
            <person name="McCusker W."/>
            <person name="McDonough S."/>
            <person name="Mehta T."/>
            <person name="Meldrim J."/>
            <person name="Meneus L."/>
            <person name="Mihai O."/>
            <person name="Mihalev A."/>
            <person name="Mihova T."/>
            <person name="Mittelman R."/>
            <person name="Mlenga V."/>
            <person name="Montmayeur A."/>
            <person name="Mulrain L."/>
            <person name="Navidi A."/>
            <person name="Naylor J."/>
            <person name="Negash T."/>
            <person name="Nguyen T."/>
            <person name="Nguyen N."/>
            <person name="Nicol R."/>
            <person name="Norbu C."/>
            <person name="Norbu N."/>
            <person name="Novod N."/>
            <person name="O'Neill B."/>
            <person name="Osman S."/>
            <person name="Markiewicz E."/>
            <person name="Oyono O.L."/>
            <person name="Patti C."/>
            <person name="Phunkhang P."/>
            <person name="Pierre F."/>
            <person name="Priest M."/>
            <person name="Raghuraman S."/>
            <person name="Rege F."/>
            <person name="Reyes R."/>
            <person name="Rise C."/>
            <person name="Rogov P."/>
            <person name="Ross K."/>
            <person name="Ryan E."/>
            <person name="Settipalli S."/>
            <person name="Shea T."/>
            <person name="Sherpa N."/>
            <person name="Shi L."/>
            <person name="Shih D."/>
            <person name="Sparrow T."/>
            <person name="Spaulding J."/>
            <person name="Stalker J."/>
            <person name="Stange-Thomann N."/>
            <person name="Stavropoulos S."/>
            <person name="Stone C."/>
            <person name="Strader C."/>
            <person name="Tesfaye S."/>
            <person name="Thomson T."/>
            <person name="Thoulutsang Y."/>
            <person name="Thoulutsang D."/>
            <person name="Topham K."/>
            <person name="Topping I."/>
            <person name="Tsamla T."/>
            <person name="Vassiliev H."/>
            <person name="Vo A."/>
            <person name="Wangchuk T."/>
            <person name="Wangdi T."/>
            <person name="Weiand M."/>
            <person name="Wilkinson J."/>
            <person name="Wilson A."/>
            <person name="Yadav S."/>
            <person name="Young G."/>
            <person name="Yu Q."/>
            <person name="Zembek L."/>
            <person name="Zhong D."/>
            <person name="Zimmer A."/>
            <person name="Zwirko Z."/>
            <person name="Jaffe D.B."/>
            <person name="Alvarez P."/>
            <person name="Brockman W."/>
            <person name="Butler J."/>
            <person name="Chin C."/>
            <person name="Gnerre S."/>
            <person name="Grabherr M."/>
            <person name="Kleber M."/>
            <person name="Mauceli E."/>
            <person name="MacCallum I."/>
        </authorList>
    </citation>
    <scope>NUCLEOTIDE SEQUENCE [LARGE SCALE GENOMIC DNA]</scope>
    <source>
        <strain evidence="3">Tucson 15287-2541.00</strain>
    </source>
</reference>
<dbReference type="GO" id="GO:0030036">
    <property type="term" value="P:actin cytoskeleton organization"/>
    <property type="evidence" value="ECO:0007669"/>
    <property type="project" value="EnsemblMetazoa"/>
</dbReference>
<sequence length="236" mass="27293">MHRSSHGSIKSSLSLRSSGKSFQVKLDKMSEHLYDIVKSGSMVKQAQNKKRFTPVNYKHRWFELTKRTICYYDVENVELHGADKFRVLELVQNRGKGGAVRLGMLSARGRQLLFADADGATKFAVYDKLAETLTSVAPEWRHDGIAIGSRAHLENESIARRSFFRLHVQRWAFDVELLYLAERLRLPMVEVAVRWTEIDGSKLSPFWSWLQMGIDLFMIWLRYLIGAWRLSASQKN</sequence>